<dbReference type="RefSeq" id="WP_051402054.1">
    <property type="nucleotide sequence ID" value="NZ_CP139858.1"/>
</dbReference>
<dbReference type="EMBL" id="CP139858">
    <property type="protein sequence ID" value="WQB96851.1"/>
    <property type="molecule type" value="Genomic_DNA"/>
</dbReference>
<keyword evidence="2" id="KW-1185">Reference proteome</keyword>
<reference evidence="1 2" key="1">
    <citation type="submission" date="2023-11" db="EMBL/GenBank/DDBJ databases">
        <authorList>
            <person name="Panchal A.K."/>
            <person name="Meaney J.S."/>
            <person name="Karas B.J."/>
            <person name="diCenzo G.C."/>
        </authorList>
    </citation>
    <scope>NUCLEOTIDE SEQUENCE [LARGE SCALE GENOMIC DNA]</scope>
    <source>
        <strain evidence="1 2">NZP2235</strain>
    </source>
</reference>
<dbReference type="SUPFAM" id="SSF53649">
    <property type="entry name" value="Alkaline phosphatase-like"/>
    <property type="match status" value="1"/>
</dbReference>
<organism evidence="1 2">
    <name type="scientific">Mesorhizobium huakuii</name>
    <dbReference type="NCBI Taxonomy" id="28104"/>
    <lineage>
        <taxon>Bacteria</taxon>
        <taxon>Pseudomonadati</taxon>
        <taxon>Pseudomonadota</taxon>
        <taxon>Alphaproteobacteria</taxon>
        <taxon>Hyphomicrobiales</taxon>
        <taxon>Phyllobacteriaceae</taxon>
        <taxon>Mesorhizobium</taxon>
    </lineage>
</organism>
<dbReference type="Pfam" id="PF01663">
    <property type="entry name" value="Phosphodiest"/>
    <property type="match status" value="1"/>
</dbReference>
<sequence>MTHRKLLLIMIDGVSADYFQAHANRLPNLSSLAADGYLVRRMRSAVPATSMPGRASILTGVGAEIHGIFGNRILSDGAFVAAEAEHLLVPTIATLASRAGLDVACIGHALIKPEDTSIYVPPCWLRGPGFIKIPSDGSTPSLLKIKDPRGRLGAIPLPSYVPEFSGPDGVSSITRTLIGDQLTIAAAASLLESEEAPDLLITEINATDAFQHDFGYGSDEAHFAIAFADSLVGRCLDSLRRAGRRDDYTIAIVSDHGHRNIKTSILPDLIIPGKVWQSEGATLHVLVESDMDRREVTKKLLQYGAEAWNSDHLPIELRNRIATFTAPPECDFEETPAHHPADQPVGCPKYKSTHGFRPGSAADDRVCIISGPAVPNEVAEGAEATRLTPTLSCVLGLPGDTFSDCPLFR</sequence>
<dbReference type="InterPro" id="IPR017850">
    <property type="entry name" value="Alkaline_phosphatase_core_sf"/>
</dbReference>
<accession>A0ABZ0VJM5</accession>
<evidence type="ECO:0000313" key="1">
    <source>
        <dbReference type="EMBL" id="WQB96851.1"/>
    </source>
</evidence>
<evidence type="ECO:0000313" key="2">
    <source>
        <dbReference type="Proteomes" id="UP001322481"/>
    </source>
</evidence>
<dbReference type="Gene3D" id="3.40.720.10">
    <property type="entry name" value="Alkaline Phosphatase, subunit A"/>
    <property type="match status" value="1"/>
</dbReference>
<dbReference type="InterPro" id="IPR002591">
    <property type="entry name" value="Phosphodiest/P_Trfase"/>
</dbReference>
<dbReference type="PANTHER" id="PTHR10151:SF120">
    <property type="entry name" value="BIS(5'-ADENOSYL)-TRIPHOSPHATASE"/>
    <property type="match status" value="1"/>
</dbReference>
<protein>
    <submittedName>
        <fullName evidence="1">Alkaline phosphatase family protein</fullName>
    </submittedName>
</protein>
<dbReference type="PANTHER" id="PTHR10151">
    <property type="entry name" value="ECTONUCLEOTIDE PYROPHOSPHATASE/PHOSPHODIESTERASE"/>
    <property type="match status" value="1"/>
</dbReference>
<dbReference type="Proteomes" id="UP001322481">
    <property type="component" value="Chromosome"/>
</dbReference>
<name>A0ABZ0VJM5_9HYPH</name>
<gene>
    <name evidence="1" type="ORF">U0R22_000922</name>
</gene>
<dbReference type="GeneID" id="66686360"/>
<proteinExistence type="predicted"/>